<dbReference type="AlphaFoldDB" id="A0A8J3J964"/>
<feature type="transmembrane region" description="Helical" evidence="1">
    <location>
        <begin position="186"/>
        <end position="207"/>
    </location>
</feature>
<dbReference type="RefSeq" id="WP_203742781.1">
    <property type="nucleotide sequence ID" value="NZ_BONF01000008.1"/>
</dbReference>
<proteinExistence type="predicted"/>
<dbReference type="PANTHER" id="PTHR41771:SF1">
    <property type="entry name" value="MEMBRANE PROTEIN"/>
    <property type="match status" value="1"/>
</dbReference>
<accession>A0A8J3J964</accession>
<evidence type="ECO:0008006" key="4">
    <source>
        <dbReference type="Google" id="ProtNLM"/>
    </source>
</evidence>
<evidence type="ECO:0000313" key="2">
    <source>
        <dbReference type="EMBL" id="GIF79806.1"/>
    </source>
</evidence>
<organism evidence="2 3">
    <name type="scientific">Catellatospora bangladeshensis</name>
    <dbReference type="NCBI Taxonomy" id="310355"/>
    <lineage>
        <taxon>Bacteria</taxon>
        <taxon>Bacillati</taxon>
        <taxon>Actinomycetota</taxon>
        <taxon>Actinomycetes</taxon>
        <taxon>Micromonosporales</taxon>
        <taxon>Micromonosporaceae</taxon>
        <taxon>Catellatospora</taxon>
    </lineage>
</organism>
<sequence>MGAGHSHEPSETLPPAPPDLRRIVTLVIVPLVVATLIGLIVLWPRGETAQQPSDTMARLHGEVVAATPPCPREVPAQPGGDCGTAQVRVGGETVDAVVPTGPSAPQVAVGDKVVLISSPDAQGGQRYAVVDHDRWGWLLALVALFAAAVIGFARWRGVASLVGLAVSFGVLLLFILPAIQRGEPPLAVAIVGSAVIMFAVIYLTHGVSVGTSMAVLGTLAALVLTGLLGLLCTHLLHLSGAGSDEAAILTNVLAGVDLRGLLLAGIIIGTLGVLDDVAITQLAIVGELSLADPTLSARRLYRSAIKVGRSHVASVVNTIILAYAGASLPLMLLLVTAGTRTRDVLATQVMAAEIVRGVVGTLGLIAAVPITTALAAWAISRAHRHRVSAVPPEQGLTQG</sequence>
<dbReference type="Pfam" id="PF07907">
    <property type="entry name" value="YibE_F"/>
    <property type="match status" value="1"/>
</dbReference>
<gene>
    <name evidence="2" type="ORF">Cba03nite_11550</name>
</gene>
<keyword evidence="1" id="KW-1133">Transmembrane helix</keyword>
<evidence type="ECO:0000313" key="3">
    <source>
        <dbReference type="Proteomes" id="UP000601223"/>
    </source>
</evidence>
<feature type="transmembrane region" description="Helical" evidence="1">
    <location>
        <begin position="23"/>
        <end position="43"/>
    </location>
</feature>
<dbReference type="Proteomes" id="UP000601223">
    <property type="component" value="Unassembled WGS sequence"/>
</dbReference>
<feature type="transmembrane region" description="Helical" evidence="1">
    <location>
        <begin position="161"/>
        <end position="179"/>
    </location>
</feature>
<feature type="transmembrane region" description="Helical" evidence="1">
    <location>
        <begin position="213"/>
        <end position="236"/>
    </location>
</feature>
<feature type="transmembrane region" description="Helical" evidence="1">
    <location>
        <begin position="135"/>
        <end position="155"/>
    </location>
</feature>
<protein>
    <recommendedName>
        <fullName evidence="4">YibE/F family protein</fullName>
    </recommendedName>
</protein>
<dbReference type="InterPro" id="IPR012507">
    <property type="entry name" value="YibE_F"/>
</dbReference>
<dbReference type="PANTHER" id="PTHR41771">
    <property type="entry name" value="MEMBRANE PROTEIN-RELATED"/>
    <property type="match status" value="1"/>
</dbReference>
<feature type="transmembrane region" description="Helical" evidence="1">
    <location>
        <begin position="248"/>
        <end position="271"/>
    </location>
</feature>
<dbReference type="EMBL" id="BONF01000008">
    <property type="protein sequence ID" value="GIF79806.1"/>
    <property type="molecule type" value="Genomic_DNA"/>
</dbReference>
<reference evidence="2 3" key="1">
    <citation type="submission" date="2021-01" db="EMBL/GenBank/DDBJ databases">
        <title>Whole genome shotgun sequence of Catellatospora bangladeshensis NBRC 107357.</title>
        <authorList>
            <person name="Komaki H."/>
            <person name="Tamura T."/>
        </authorList>
    </citation>
    <scope>NUCLEOTIDE SEQUENCE [LARGE SCALE GENOMIC DNA]</scope>
    <source>
        <strain evidence="2 3">NBRC 107357</strain>
    </source>
</reference>
<comment type="caution">
    <text evidence="2">The sequence shown here is derived from an EMBL/GenBank/DDBJ whole genome shotgun (WGS) entry which is preliminary data.</text>
</comment>
<evidence type="ECO:0000256" key="1">
    <source>
        <dbReference type="SAM" id="Phobius"/>
    </source>
</evidence>
<name>A0A8J3J964_9ACTN</name>
<feature type="transmembrane region" description="Helical" evidence="1">
    <location>
        <begin position="315"/>
        <end position="337"/>
    </location>
</feature>
<keyword evidence="1" id="KW-0472">Membrane</keyword>
<keyword evidence="3" id="KW-1185">Reference proteome</keyword>
<keyword evidence="1" id="KW-0812">Transmembrane</keyword>
<feature type="transmembrane region" description="Helical" evidence="1">
    <location>
        <begin position="357"/>
        <end position="379"/>
    </location>
</feature>